<comment type="subcellular location">
    <subcellularLocation>
        <location evidence="1">Membrane</location>
        <topology evidence="1">Multi-pass membrane protein</topology>
    </subcellularLocation>
</comment>
<feature type="transmembrane region" description="Helical" evidence="5">
    <location>
        <begin position="30"/>
        <end position="48"/>
    </location>
</feature>
<evidence type="ECO:0000313" key="8">
    <source>
        <dbReference type="Proteomes" id="UP000220006"/>
    </source>
</evidence>
<feature type="transmembrane region" description="Helical" evidence="5">
    <location>
        <begin position="348"/>
        <end position="366"/>
    </location>
</feature>
<evidence type="ECO:0000256" key="5">
    <source>
        <dbReference type="SAM" id="Phobius"/>
    </source>
</evidence>
<proteinExistence type="predicted"/>
<dbReference type="InterPro" id="IPR051533">
    <property type="entry name" value="WaaL-like"/>
</dbReference>
<feature type="transmembrane region" description="Helical" evidence="5">
    <location>
        <begin position="321"/>
        <end position="341"/>
    </location>
</feature>
<dbReference type="PANTHER" id="PTHR37422">
    <property type="entry name" value="TEICHURONIC ACID BIOSYNTHESIS PROTEIN TUAE"/>
    <property type="match status" value="1"/>
</dbReference>
<comment type="caution">
    <text evidence="7">The sequence shown here is derived from an EMBL/GenBank/DDBJ whole genome shotgun (WGS) entry which is preliminary data.</text>
</comment>
<keyword evidence="3 5" id="KW-1133">Transmembrane helix</keyword>
<evidence type="ECO:0000256" key="2">
    <source>
        <dbReference type="ARBA" id="ARBA00022692"/>
    </source>
</evidence>
<protein>
    <recommendedName>
        <fullName evidence="6">O-antigen ligase-related domain-containing protein</fullName>
    </recommendedName>
</protein>
<evidence type="ECO:0000256" key="1">
    <source>
        <dbReference type="ARBA" id="ARBA00004141"/>
    </source>
</evidence>
<dbReference type="AlphaFoldDB" id="A0A2A7HVT7"/>
<accession>A0A2A7HVT7</accession>
<name>A0A2A7HVT7_BACCE</name>
<dbReference type="InterPro" id="IPR007016">
    <property type="entry name" value="O-antigen_ligase-rel_domated"/>
</dbReference>
<dbReference type="Proteomes" id="UP000220006">
    <property type="component" value="Unassembled WGS sequence"/>
</dbReference>
<evidence type="ECO:0000256" key="3">
    <source>
        <dbReference type="ARBA" id="ARBA00022989"/>
    </source>
</evidence>
<keyword evidence="2 5" id="KW-0812">Transmembrane</keyword>
<feature type="domain" description="O-antigen ligase-related" evidence="6">
    <location>
        <begin position="204"/>
        <end position="330"/>
    </location>
</feature>
<feature type="transmembrane region" description="Helical" evidence="5">
    <location>
        <begin position="6"/>
        <end position="23"/>
    </location>
</feature>
<feature type="transmembrane region" description="Helical" evidence="5">
    <location>
        <begin position="91"/>
        <end position="109"/>
    </location>
</feature>
<evidence type="ECO:0000256" key="4">
    <source>
        <dbReference type="ARBA" id="ARBA00023136"/>
    </source>
</evidence>
<keyword evidence="4 5" id="KW-0472">Membrane</keyword>
<reference evidence="7 8" key="1">
    <citation type="submission" date="2017-09" db="EMBL/GenBank/DDBJ databases">
        <title>Large-scale bioinformatics analysis of Bacillus genomes uncovers conserved roles of natural products in bacterial physiology.</title>
        <authorList>
            <consortium name="Agbiome Team Llc"/>
            <person name="Bleich R.M."/>
            <person name="Grubbs K.J."/>
            <person name="Santa Maria K.C."/>
            <person name="Allen S.E."/>
            <person name="Farag S."/>
            <person name="Shank E.A."/>
            <person name="Bowers A."/>
        </authorList>
    </citation>
    <scope>NUCLEOTIDE SEQUENCE [LARGE SCALE GENOMIC DNA]</scope>
    <source>
        <strain evidence="7 8">AFS096845</strain>
    </source>
</reference>
<feature type="transmembrane region" description="Helical" evidence="5">
    <location>
        <begin position="202"/>
        <end position="231"/>
    </location>
</feature>
<dbReference type="EMBL" id="NVLK01000031">
    <property type="protein sequence ID" value="PEC21101.1"/>
    <property type="molecule type" value="Genomic_DNA"/>
</dbReference>
<organism evidence="7 8">
    <name type="scientific">Bacillus cereus</name>
    <dbReference type="NCBI Taxonomy" id="1396"/>
    <lineage>
        <taxon>Bacteria</taxon>
        <taxon>Bacillati</taxon>
        <taxon>Bacillota</taxon>
        <taxon>Bacilli</taxon>
        <taxon>Bacillales</taxon>
        <taxon>Bacillaceae</taxon>
        <taxon>Bacillus</taxon>
        <taxon>Bacillus cereus group</taxon>
    </lineage>
</organism>
<feature type="transmembrane region" description="Helical" evidence="5">
    <location>
        <begin position="121"/>
        <end position="143"/>
    </location>
</feature>
<evidence type="ECO:0000259" key="6">
    <source>
        <dbReference type="Pfam" id="PF04932"/>
    </source>
</evidence>
<feature type="transmembrane region" description="Helical" evidence="5">
    <location>
        <begin position="243"/>
        <end position="263"/>
    </location>
</feature>
<dbReference type="PANTHER" id="PTHR37422:SF13">
    <property type="entry name" value="LIPOPOLYSACCHARIDE BIOSYNTHESIS PROTEIN PA4999-RELATED"/>
    <property type="match status" value="1"/>
</dbReference>
<feature type="transmembrane region" description="Helical" evidence="5">
    <location>
        <begin position="60"/>
        <end position="79"/>
    </location>
</feature>
<evidence type="ECO:0000313" key="7">
    <source>
        <dbReference type="EMBL" id="PEC21101.1"/>
    </source>
</evidence>
<gene>
    <name evidence="7" type="ORF">COM96_15760</name>
</gene>
<sequence length="399" mass="47038">MDKLMLYSVFLFSFFLIIGSKFNNIYIYGSSFMCFMYIMYIFLNIIKIKYIKISITKRELMMVSLLIIYMIFTSILGLYIGIENKSIYKVIFNNLYIFTFVIMLIYPLWNNNFSVKFAKVFGYSFIFIGLIGLLMYVLGIYAVRISFNPPFFNPYDKTAMLNFFGEIRFQSIFSHKTKYAFYCLIGIFILRINPTFSIKMKFFGIIILVVNIILTNSIMSLIALSILMISFVDYKKINKYFRYIIFLIISLVISMCGIIIYNYTSNVRNLDTWGSRKYIWDNALEFFEKNPIGVIDNWYLYKIGDSFQGAHNVFLNEFLDYGITGGILFLLIYLLLFYNLFRIDKRTLGLFLAVTTIFMIDNVLYYDMVPVFWFLYVVIKIILDGKKTLSDLGEEIKGD</sequence>
<dbReference type="GO" id="GO:0016020">
    <property type="term" value="C:membrane"/>
    <property type="evidence" value="ECO:0007669"/>
    <property type="project" value="UniProtKB-SubCell"/>
</dbReference>
<dbReference type="Pfam" id="PF04932">
    <property type="entry name" value="Wzy_C"/>
    <property type="match status" value="1"/>
</dbReference>